<keyword evidence="1" id="KW-0472">Membrane</keyword>
<feature type="transmembrane region" description="Helical" evidence="1">
    <location>
        <begin position="20"/>
        <end position="43"/>
    </location>
</feature>
<proteinExistence type="predicted"/>
<dbReference type="Pfam" id="PF12158">
    <property type="entry name" value="DUF3592"/>
    <property type="match status" value="1"/>
</dbReference>
<gene>
    <name evidence="3" type="ORF">LP52_07455</name>
</gene>
<dbReference type="RefSeq" id="WP_040271872.1">
    <property type="nucleotide sequence ID" value="NZ_JROO01000011.1"/>
</dbReference>
<dbReference type="Proteomes" id="UP000031675">
    <property type="component" value="Unassembled WGS sequence"/>
</dbReference>
<organism evidence="3 4">
    <name type="scientific">Streptomonospora alba</name>
    <dbReference type="NCBI Taxonomy" id="183763"/>
    <lineage>
        <taxon>Bacteria</taxon>
        <taxon>Bacillati</taxon>
        <taxon>Actinomycetota</taxon>
        <taxon>Actinomycetes</taxon>
        <taxon>Streptosporangiales</taxon>
        <taxon>Nocardiopsidaceae</taxon>
        <taxon>Streptomonospora</taxon>
    </lineage>
</organism>
<feature type="transmembrane region" description="Helical" evidence="1">
    <location>
        <begin position="130"/>
        <end position="152"/>
    </location>
</feature>
<reference evidence="4" key="1">
    <citation type="journal article" date="2015" name="Chem. Biol.">
        <title>Structure, bioactivity, and resistance mechanism of streptomonomicin, an unusual lasso Peptide from an understudied halophilic actinomycete.</title>
        <authorList>
            <person name="Metelev M."/>
            <person name="Tietz J.I."/>
            <person name="Melby J.O."/>
            <person name="Blair P.M."/>
            <person name="Zhu L."/>
            <person name="Livnat I."/>
            <person name="Severinov K."/>
            <person name="Mitchell D.A."/>
        </authorList>
    </citation>
    <scope>NUCLEOTIDE SEQUENCE [LARGE SCALE GENOMIC DNA]</scope>
    <source>
        <strain evidence="4">YIM 90003</strain>
    </source>
</reference>
<feature type="domain" description="DUF3592" evidence="2">
    <location>
        <begin position="58"/>
        <end position="113"/>
    </location>
</feature>
<name>A0A0C2JKI6_9ACTN</name>
<protein>
    <recommendedName>
        <fullName evidence="2">DUF3592 domain-containing protein</fullName>
    </recommendedName>
</protein>
<accession>A0A0C2JKI6</accession>
<dbReference type="EMBL" id="JROO01000011">
    <property type="protein sequence ID" value="KIH99460.1"/>
    <property type="molecule type" value="Genomic_DNA"/>
</dbReference>
<evidence type="ECO:0000313" key="3">
    <source>
        <dbReference type="EMBL" id="KIH99460.1"/>
    </source>
</evidence>
<evidence type="ECO:0000313" key="4">
    <source>
        <dbReference type="Proteomes" id="UP000031675"/>
    </source>
</evidence>
<dbReference type="OrthoDB" id="3436793at2"/>
<comment type="caution">
    <text evidence="3">The sequence shown here is derived from an EMBL/GenBank/DDBJ whole genome shotgun (WGS) entry which is preliminary data.</text>
</comment>
<sequence length="167" mass="17561">MDTPGTDRPPPSRRRRVVSAVFAVLCGILALVMLFIGGVLLLFGHEDYADYTGRAEAVVNAVESEEGSGITTAYVDFRADGREYTRVALYGMNVPELSGGDRLTVAYDPADPGGEVTTVESTDGKVHDTLFWPGVAAVFAAGIAGTGMLVLFGKAIGLRLKRPAPAG</sequence>
<keyword evidence="1" id="KW-1133">Transmembrane helix</keyword>
<evidence type="ECO:0000256" key="1">
    <source>
        <dbReference type="SAM" id="Phobius"/>
    </source>
</evidence>
<keyword evidence="4" id="KW-1185">Reference proteome</keyword>
<dbReference type="AlphaFoldDB" id="A0A0C2JKI6"/>
<keyword evidence="1" id="KW-0812">Transmembrane</keyword>
<evidence type="ECO:0000259" key="2">
    <source>
        <dbReference type="Pfam" id="PF12158"/>
    </source>
</evidence>
<dbReference type="InterPro" id="IPR021994">
    <property type="entry name" value="DUF3592"/>
</dbReference>